<feature type="transmembrane region" description="Helical" evidence="1">
    <location>
        <begin position="48"/>
        <end position="68"/>
    </location>
</feature>
<sequence>MSIILGFVPWIAFSVLSGPSTWEWAAPTAFVITLVLAVPDLRRTREIGVLDAGGAAFFGVLTVLALVLERGQLQWLEDRASLISGIAITLIAVGSLLVRRPFTEHYARQSTPREYWTSPLFRHVNVMITGVWALTFALQAVSAFIVSTTPRTSDVFGWVVPTLLLVAAVKFTMWYPDHATAEVRSGTPEAPRVAS</sequence>
<feature type="transmembrane region" description="Helical" evidence="1">
    <location>
        <begin position="158"/>
        <end position="175"/>
    </location>
</feature>
<keyword evidence="3" id="KW-1185">Reference proteome</keyword>
<keyword evidence="1" id="KW-0812">Transmembrane</keyword>
<reference evidence="2 3" key="1">
    <citation type="submission" date="2023-06" db="EMBL/GenBank/DDBJ databases">
        <title>Actinomycetospora Odt1-22.</title>
        <authorList>
            <person name="Supong K."/>
        </authorList>
    </citation>
    <scope>NUCLEOTIDE SEQUENCE [LARGE SCALE GENOMIC DNA]</scope>
    <source>
        <strain evidence="2 3">Odt1-22</strain>
    </source>
</reference>
<proteinExistence type="predicted"/>
<feature type="transmembrane region" description="Helical" evidence="1">
    <location>
        <begin position="120"/>
        <end position="146"/>
    </location>
</feature>
<dbReference type="RefSeq" id="WP_286055327.1">
    <property type="nucleotide sequence ID" value="NZ_JASVWF010000005.1"/>
</dbReference>
<evidence type="ECO:0000256" key="1">
    <source>
        <dbReference type="SAM" id="Phobius"/>
    </source>
</evidence>
<dbReference type="EMBL" id="JASVWF010000005">
    <property type="protein sequence ID" value="MDL5158787.1"/>
    <property type="molecule type" value="Genomic_DNA"/>
</dbReference>
<keyword evidence="1" id="KW-1133">Transmembrane helix</keyword>
<organism evidence="2 3">
    <name type="scientific">Actinomycetospora termitidis</name>
    <dbReference type="NCBI Taxonomy" id="3053470"/>
    <lineage>
        <taxon>Bacteria</taxon>
        <taxon>Bacillati</taxon>
        <taxon>Actinomycetota</taxon>
        <taxon>Actinomycetes</taxon>
        <taxon>Pseudonocardiales</taxon>
        <taxon>Pseudonocardiaceae</taxon>
        <taxon>Actinomycetospora</taxon>
    </lineage>
</organism>
<gene>
    <name evidence="2" type="ORF">QRT03_22650</name>
</gene>
<feature type="transmembrane region" description="Helical" evidence="1">
    <location>
        <begin position="80"/>
        <end position="99"/>
    </location>
</feature>
<evidence type="ECO:0000313" key="2">
    <source>
        <dbReference type="EMBL" id="MDL5158787.1"/>
    </source>
</evidence>
<name>A0ABT7MFN8_9PSEU</name>
<protein>
    <recommendedName>
        <fullName evidence="4">Intracellular septation protein A</fullName>
    </recommendedName>
</protein>
<keyword evidence="1" id="KW-0472">Membrane</keyword>
<accession>A0ABT7MFN8</accession>
<evidence type="ECO:0008006" key="4">
    <source>
        <dbReference type="Google" id="ProtNLM"/>
    </source>
</evidence>
<feature type="transmembrane region" description="Helical" evidence="1">
    <location>
        <begin position="24"/>
        <end position="41"/>
    </location>
</feature>
<dbReference type="Proteomes" id="UP001231924">
    <property type="component" value="Unassembled WGS sequence"/>
</dbReference>
<evidence type="ECO:0000313" key="3">
    <source>
        <dbReference type="Proteomes" id="UP001231924"/>
    </source>
</evidence>
<comment type="caution">
    <text evidence="2">The sequence shown here is derived from an EMBL/GenBank/DDBJ whole genome shotgun (WGS) entry which is preliminary data.</text>
</comment>